<dbReference type="EMBL" id="JANIEX010001279">
    <property type="protein sequence ID" value="KAJ3559755.1"/>
    <property type="molecule type" value="Genomic_DNA"/>
</dbReference>
<keyword evidence="3" id="KW-1185">Reference proteome</keyword>
<reference evidence="2" key="1">
    <citation type="submission" date="2022-07" db="EMBL/GenBank/DDBJ databases">
        <title>Genome Sequence of Leucocoprinus birnbaumii.</title>
        <authorList>
            <person name="Buettner E."/>
        </authorList>
    </citation>
    <scope>NUCLEOTIDE SEQUENCE</scope>
    <source>
        <strain evidence="2">VT141</strain>
    </source>
</reference>
<comment type="caution">
    <text evidence="2">The sequence shown here is derived from an EMBL/GenBank/DDBJ whole genome shotgun (WGS) entry which is preliminary data.</text>
</comment>
<accession>A0AAD5VH10</accession>
<dbReference type="AlphaFoldDB" id="A0AAD5VH10"/>
<feature type="transmembrane region" description="Helical" evidence="1">
    <location>
        <begin position="184"/>
        <end position="206"/>
    </location>
</feature>
<sequence length="230" mass="26269">MGGLDAYTLDESQNVENSGIVTSVNQLSVPFEVPPWSTSTIECVARWVSKLLVTQLEVITLASAFLNISTYALWWRKPHKMNVPFFVRVQDIPREAWTSSKGIGPFYSPVQDISPPEFVAAACLIVIPFGGIHLIPKWLSSFPSPREKYLWIISSIWTTARHTGLADFKILESKNYWRSLLFRFLYEVATPIMLICARIILIYVAFTSLRNPSEEVFYSINWSSFLPHFN</sequence>
<proteinExistence type="predicted"/>
<gene>
    <name evidence="2" type="ORF">NP233_g11181</name>
</gene>
<keyword evidence="1" id="KW-0812">Transmembrane</keyword>
<organism evidence="2 3">
    <name type="scientific">Leucocoprinus birnbaumii</name>
    <dbReference type="NCBI Taxonomy" id="56174"/>
    <lineage>
        <taxon>Eukaryota</taxon>
        <taxon>Fungi</taxon>
        <taxon>Dikarya</taxon>
        <taxon>Basidiomycota</taxon>
        <taxon>Agaricomycotina</taxon>
        <taxon>Agaricomycetes</taxon>
        <taxon>Agaricomycetidae</taxon>
        <taxon>Agaricales</taxon>
        <taxon>Agaricineae</taxon>
        <taxon>Agaricaceae</taxon>
        <taxon>Leucocoprinus</taxon>
    </lineage>
</organism>
<name>A0AAD5VH10_9AGAR</name>
<dbReference type="PANTHER" id="PTHR35043">
    <property type="entry name" value="TRANSCRIPTION FACTOR DOMAIN-CONTAINING PROTEIN"/>
    <property type="match status" value="1"/>
</dbReference>
<dbReference type="PANTHER" id="PTHR35043:SF7">
    <property type="entry name" value="TRANSCRIPTION FACTOR DOMAIN-CONTAINING PROTEIN"/>
    <property type="match status" value="1"/>
</dbReference>
<keyword evidence="1" id="KW-1133">Transmembrane helix</keyword>
<dbReference type="Proteomes" id="UP001213000">
    <property type="component" value="Unassembled WGS sequence"/>
</dbReference>
<evidence type="ECO:0000256" key="1">
    <source>
        <dbReference type="SAM" id="Phobius"/>
    </source>
</evidence>
<feature type="transmembrane region" description="Helical" evidence="1">
    <location>
        <begin position="56"/>
        <end position="75"/>
    </location>
</feature>
<keyword evidence="1" id="KW-0472">Membrane</keyword>
<evidence type="ECO:0000313" key="3">
    <source>
        <dbReference type="Proteomes" id="UP001213000"/>
    </source>
</evidence>
<protein>
    <submittedName>
        <fullName evidence="2">Uncharacterized protein</fullName>
    </submittedName>
</protein>
<evidence type="ECO:0000313" key="2">
    <source>
        <dbReference type="EMBL" id="KAJ3559755.1"/>
    </source>
</evidence>